<dbReference type="SUPFAM" id="SSF53448">
    <property type="entry name" value="Nucleotide-diphospho-sugar transferases"/>
    <property type="match status" value="1"/>
</dbReference>
<evidence type="ECO:0000313" key="2">
    <source>
        <dbReference type="Proteomes" id="UP001194469"/>
    </source>
</evidence>
<dbReference type="InterPro" id="IPR003329">
    <property type="entry name" value="Cytidylyl_trans"/>
</dbReference>
<dbReference type="Proteomes" id="UP001194469">
    <property type="component" value="Unassembled WGS sequence"/>
</dbReference>
<keyword evidence="2" id="KW-1185">Reference proteome</keyword>
<dbReference type="RefSeq" id="WP_196607938.1">
    <property type="nucleotide sequence ID" value="NZ_VRYY01000022.1"/>
</dbReference>
<dbReference type="PANTHER" id="PTHR42866">
    <property type="entry name" value="3-DEOXY-MANNO-OCTULOSONATE CYTIDYLYLTRANSFERASE"/>
    <property type="match status" value="1"/>
</dbReference>
<organism evidence="1 2">
    <name type="scientific">Nitratidesulfovibrio oxamicus</name>
    <dbReference type="NCBI Taxonomy" id="32016"/>
    <lineage>
        <taxon>Bacteria</taxon>
        <taxon>Pseudomonadati</taxon>
        <taxon>Thermodesulfobacteriota</taxon>
        <taxon>Desulfovibrionia</taxon>
        <taxon>Desulfovibrionales</taxon>
        <taxon>Desulfovibrionaceae</taxon>
        <taxon>Nitratidesulfovibrio</taxon>
    </lineage>
</organism>
<proteinExistence type="predicted"/>
<accession>A0ABS0J0G9</accession>
<protein>
    <submittedName>
        <fullName evidence="1">NTP transferase domain-containing protein</fullName>
    </submittedName>
</protein>
<dbReference type="EMBL" id="VRYY01000022">
    <property type="protein sequence ID" value="MBG3875667.1"/>
    <property type="molecule type" value="Genomic_DNA"/>
</dbReference>
<name>A0ABS0J0G9_9BACT</name>
<comment type="caution">
    <text evidence="1">The sequence shown here is derived from an EMBL/GenBank/DDBJ whole genome shotgun (WGS) entry which is preliminary data.</text>
</comment>
<dbReference type="Pfam" id="PF02348">
    <property type="entry name" value="CTP_transf_3"/>
    <property type="match status" value="1"/>
</dbReference>
<dbReference type="InterPro" id="IPR029044">
    <property type="entry name" value="Nucleotide-diphossugar_trans"/>
</dbReference>
<keyword evidence="1" id="KW-0808">Transferase</keyword>
<gene>
    <name evidence="1" type="ORF">FVW20_01140</name>
</gene>
<dbReference type="PANTHER" id="PTHR42866:SF1">
    <property type="entry name" value="SPORE COAT POLYSACCHARIDE BIOSYNTHESIS PROTEIN SPSF"/>
    <property type="match status" value="1"/>
</dbReference>
<dbReference type="Gene3D" id="3.90.550.10">
    <property type="entry name" value="Spore Coat Polysaccharide Biosynthesis Protein SpsA, Chain A"/>
    <property type="match status" value="1"/>
</dbReference>
<reference evidence="1 2" key="1">
    <citation type="submission" date="2019-08" db="EMBL/GenBank/DDBJ databases">
        <authorList>
            <person name="Luo N."/>
        </authorList>
    </citation>
    <scope>NUCLEOTIDE SEQUENCE [LARGE SCALE GENOMIC DNA]</scope>
    <source>
        <strain evidence="1 2">NCIMB 9442</strain>
    </source>
</reference>
<dbReference type="GO" id="GO:0016740">
    <property type="term" value="F:transferase activity"/>
    <property type="evidence" value="ECO:0007669"/>
    <property type="project" value="UniProtKB-KW"/>
</dbReference>
<sequence length="231" mass="25882">MRTVALIQARLGSTRLPCKTMLSLHGLPVIDWVVRRTRKAQLIDEVVVATSDRPENDVLEYHLARQGVAVFRGPEDDVLERFRLAGAAHGAEQVVRICADNPLIWGPAIDDLIRFWRSENAAGACDYAYNHIPRGNSYPDGLGAETLSYALLADIAARATLPAHREHCLSYIWDNPDQYRIRTFDPANPALRRPDLKLDMDTPEDYRALALLDIHPDITPEEIVALFPPKG</sequence>
<evidence type="ECO:0000313" key="1">
    <source>
        <dbReference type="EMBL" id="MBG3875667.1"/>
    </source>
</evidence>